<keyword evidence="4 6" id="KW-0274">FAD</keyword>
<dbReference type="SUPFAM" id="SSF47203">
    <property type="entry name" value="Acyl-CoA dehydrogenase C-terminal domain-like"/>
    <property type="match status" value="1"/>
</dbReference>
<evidence type="ECO:0000256" key="4">
    <source>
        <dbReference type="ARBA" id="ARBA00022827"/>
    </source>
</evidence>
<dbReference type="GO" id="GO:0033539">
    <property type="term" value="P:fatty acid beta-oxidation using acyl-CoA dehydrogenase"/>
    <property type="evidence" value="ECO:0007669"/>
    <property type="project" value="TreeGrafter"/>
</dbReference>
<dbReference type="PANTHER" id="PTHR48083">
    <property type="entry name" value="MEDIUM-CHAIN SPECIFIC ACYL-COA DEHYDROGENASE, MITOCHONDRIAL-RELATED"/>
    <property type="match status" value="1"/>
</dbReference>
<organism evidence="10 11">
    <name type="scientific">Nocardia panacis</name>
    <dbReference type="NCBI Taxonomy" id="2340916"/>
    <lineage>
        <taxon>Bacteria</taxon>
        <taxon>Bacillati</taxon>
        <taxon>Actinomycetota</taxon>
        <taxon>Actinomycetes</taxon>
        <taxon>Mycobacteriales</taxon>
        <taxon>Nocardiaceae</taxon>
        <taxon>Nocardia</taxon>
    </lineage>
</organism>
<dbReference type="EMBL" id="QZFU01000045">
    <property type="protein sequence ID" value="RJO69224.1"/>
    <property type="molecule type" value="Genomic_DNA"/>
</dbReference>
<evidence type="ECO:0000256" key="5">
    <source>
        <dbReference type="ARBA" id="ARBA00023002"/>
    </source>
</evidence>
<dbReference type="SUPFAM" id="SSF56645">
    <property type="entry name" value="Acyl-CoA dehydrogenase NM domain-like"/>
    <property type="match status" value="1"/>
</dbReference>
<evidence type="ECO:0000256" key="1">
    <source>
        <dbReference type="ARBA" id="ARBA00001974"/>
    </source>
</evidence>
<dbReference type="OrthoDB" id="4501619at2"/>
<accession>A0A3A4K4N9</accession>
<proteinExistence type="inferred from homology"/>
<name>A0A3A4K4N9_9NOCA</name>
<dbReference type="AlphaFoldDB" id="A0A3A4K4N9"/>
<dbReference type="InterPro" id="IPR050741">
    <property type="entry name" value="Acyl-CoA_dehydrogenase"/>
</dbReference>
<comment type="caution">
    <text evidence="10">The sequence shown here is derived from an EMBL/GenBank/DDBJ whole genome shotgun (WGS) entry which is preliminary data.</text>
</comment>
<keyword evidence="11" id="KW-1185">Reference proteome</keyword>
<dbReference type="InterPro" id="IPR013786">
    <property type="entry name" value="AcylCoA_DH/ox_N"/>
</dbReference>
<evidence type="ECO:0000259" key="7">
    <source>
        <dbReference type="Pfam" id="PF00441"/>
    </source>
</evidence>
<comment type="cofactor">
    <cofactor evidence="1 6">
        <name>FAD</name>
        <dbReference type="ChEBI" id="CHEBI:57692"/>
    </cofactor>
</comment>
<evidence type="ECO:0000259" key="8">
    <source>
        <dbReference type="Pfam" id="PF02770"/>
    </source>
</evidence>
<dbReference type="PANTHER" id="PTHR48083:SF6">
    <property type="entry name" value="ACYL-COA DEHYDROGENASE 6"/>
    <property type="match status" value="1"/>
</dbReference>
<dbReference type="GO" id="GO:0003995">
    <property type="term" value="F:acyl-CoA dehydrogenase activity"/>
    <property type="evidence" value="ECO:0007669"/>
    <property type="project" value="TreeGrafter"/>
</dbReference>
<dbReference type="InterPro" id="IPR009100">
    <property type="entry name" value="AcylCoA_DH/oxidase_NM_dom_sf"/>
</dbReference>
<evidence type="ECO:0000256" key="2">
    <source>
        <dbReference type="ARBA" id="ARBA00009347"/>
    </source>
</evidence>
<feature type="domain" description="Acyl-CoA dehydrogenase/oxidase C-terminal" evidence="7">
    <location>
        <begin position="227"/>
        <end position="365"/>
    </location>
</feature>
<dbReference type="InterPro" id="IPR046373">
    <property type="entry name" value="Acyl-CoA_Oxase/DH_mid-dom_sf"/>
</dbReference>
<dbReference type="Gene3D" id="1.10.540.10">
    <property type="entry name" value="Acyl-CoA dehydrogenase/oxidase, N-terminal domain"/>
    <property type="match status" value="1"/>
</dbReference>
<evidence type="ECO:0000259" key="9">
    <source>
        <dbReference type="Pfam" id="PF02771"/>
    </source>
</evidence>
<dbReference type="GO" id="GO:0050660">
    <property type="term" value="F:flavin adenine dinucleotide binding"/>
    <property type="evidence" value="ECO:0007669"/>
    <property type="project" value="InterPro"/>
</dbReference>
<feature type="domain" description="Acyl-CoA oxidase/dehydrogenase middle" evidence="8">
    <location>
        <begin position="110"/>
        <end position="209"/>
    </location>
</feature>
<feature type="domain" description="Acyl-CoA dehydrogenase/oxidase N-terminal" evidence="9">
    <location>
        <begin position="4"/>
        <end position="104"/>
    </location>
</feature>
<gene>
    <name evidence="10" type="ORF">D5S18_31735</name>
</gene>
<keyword evidence="5 6" id="KW-0560">Oxidoreductase</keyword>
<dbReference type="Gene3D" id="1.20.140.10">
    <property type="entry name" value="Butyryl-CoA Dehydrogenase, subunit A, domain 3"/>
    <property type="match status" value="1"/>
</dbReference>
<dbReference type="Pfam" id="PF02770">
    <property type="entry name" value="Acyl-CoA_dh_M"/>
    <property type="match status" value="1"/>
</dbReference>
<reference evidence="10 11" key="1">
    <citation type="submission" date="2018-09" db="EMBL/GenBank/DDBJ databases">
        <title>YIM PH21274 draft genome.</title>
        <authorList>
            <person name="Miao C."/>
        </authorList>
    </citation>
    <scope>NUCLEOTIDE SEQUENCE [LARGE SCALE GENOMIC DNA]</scope>
    <source>
        <strain evidence="10 11">YIM PH 21724</strain>
    </source>
</reference>
<keyword evidence="3 6" id="KW-0285">Flavoprotein</keyword>
<dbReference type="Pfam" id="PF00441">
    <property type="entry name" value="Acyl-CoA_dh_1"/>
    <property type="match status" value="1"/>
</dbReference>
<sequence>MSAEFRETVRAALAEIVLPYADQWERQGRMDRAAWLELGARGLLHAGLTGTDFLCGAIVLEELGRTGYAGVRAAVAVHAFMAAYYLERFATPEQRHYLEDLRAGRLIVGLAISEPEAGSDLRTLTTVARENCDAPTEYLVSGTKSPIANGLDADILITLANTATRPTSNALACSSLLIVDLRDAPVTRTPLPMLGWHSAGLATIEFAEVGVPAGNLLGRRDRAMLHLMAALDFERLAASLLALGGVGHCLELTLAQVRARVIDADPLVARQAIRHRLTALTGELSVLTTYLDRAVRSHAIGELDTYTAATAKLMSTELAAAAARACLQFHGARGYRADAAPARIYRDAAGAILAAGPSELMHELMFTGIDEALNTYGPSPA</sequence>
<dbReference type="InterPro" id="IPR037069">
    <property type="entry name" value="AcylCoA_DH/ox_N_sf"/>
</dbReference>
<dbReference type="InterPro" id="IPR006091">
    <property type="entry name" value="Acyl-CoA_Oxase/DH_mid-dom"/>
</dbReference>
<dbReference type="RefSeq" id="WP_120044806.1">
    <property type="nucleotide sequence ID" value="NZ_QZFU01000045.1"/>
</dbReference>
<dbReference type="GO" id="GO:0005737">
    <property type="term" value="C:cytoplasm"/>
    <property type="evidence" value="ECO:0007669"/>
    <property type="project" value="TreeGrafter"/>
</dbReference>
<evidence type="ECO:0000313" key="11">
    <source>
        <dbReference type="Proteomes" id="UP000266677"/>
    </source>
</evidence>
<dbReference type="Proteomes" id="UP000266677">
    <property type="component" value="Unassembled WGS sequence"/>
</dbReference>
<dbReference type="InterPro" id="IPR009075">
    <property type="entry name" value="AcylCo_DH/oxidase_C"/>
</dbReference>
<dbReference type="Pfam" id="PF02771">
    <property type="entry name" value="Acyl-CoA_dh_N"/>
    <property type="match status" value="1"/>
</dbReference>
<protein>
    <submittedName>
        <fullName evidence="10">Acyl-CoA dehydrogenase</fullName>
    </submittedName>
</protein>
<evidence type="ECO:0000256" key="6">
    <source>
        <dbReference type="RuleBase" id="RU362125"/>
    </source>
</evidence>
<comment type="similarity">
    <text evidence="2 6">Belongs to the acyl-CoA dehydrogenase family.</text>
</comment>
<evidence type="ECO:0000313" key="10">
    <source>
        <dbReference type="EMBL" id="RJO69224.1"/>
    </source>
</evidence>
<dbReference type="Gene3D" id="2.40.110.10">
    <property type="entry name" value="Butyryl-CoA Dehydrogenase, subunit A, domain 2"/>
    <property type="match status" value="1"/>
</dbReference>
<evidence type="ECO:0000256" key="3">
    <source>
        <dbReference type="ARBA" id="ARBA00022630"/>
    </source>
</evidence>
<dbReference type="InterPro" id="IPR036250">
    <property type="entry name" value="AcylCo_DH-like_C"/>
</dbReference>